<proteinExistence type="predicted"/>
<dbReference type="PATRIC" id="fig|1395516.4.peg.3489"/>
<name>V8R4J8_9PSED</name>
<dbReference type="AlphaFoldDB" id="V8R4J8"/>
<evidence type="ECO:0000256" key="1">
    <source>
        <dbReference type="SAM" id="SignalP"/>
    </source>
</evidence>
<sequence length="116" mass="12691">MKMNVAVFGLLLVCSSAFADPVVDAYDALMAAGKVAAQHGAACEASVQKDDVSPCRAFTKANDVYRGKIKAFLATIDPKTDNVYNHINKQDVEAYMEQNKRIERSMDYVIAHSESS</sequence>
<keyword evidence="1" id="KW-0732">Signal</keyword>
<feature type="chain" id="PRO_5004772383" description="Type VI secretion protein" evidence="1">
    <location>
        <begin position="20"/>
        <end position="116"/>
    </location>
</feature>
<dbReference type="RefSeq" id="WP_024013524.1">
    <property type="nucleotide sequence ID" value="NZ_CM002330.1"/>
</dbReference>
<evidence type="ECO:0000313" key="3">
    <source>
        <dbReference type="Proteomes" id="UP000024771"/>
    </source>
</evidence>
<gene>
    <name evidence="2" type="ORF">PMO01_17195</name>
</gene>
<accession>V8R4J8</accession>
<organism evidence="2 3">
    <name type="scientific">Pseudomonas moraviensis R28-S</name>
    <dbReference type="NCBI Taxonomy" id="1395516"/>
    <lineage>
        <taxon>Bacteria</taxon>
        <taxon>Pseudomonadati</taxon>
        <taxon>Pseudomonadota</taxon>
        <taxon>Gammaproteobacteria</taxon>
        <taxon>Pseudomonadales</taxon>
        <taxon>Pseudomonadaceae</taxon>
        <taxon>Pseudomonas</taxon>
    </lineage>
</organism>
<dbReference type="Proteomes" id="UP000024771">
    <property type="component" value="Chromosome"/>
</dbReference>
<dbReference type="HOGENOM" id="CLU_2094757_0_0_6"/>
<reference evidence="2 3" key="1">
    <citation type="journal article" date="2014" name="Genome Announc.">
        <title>Draft Genome Sequence of Pseudomonas moraviensis R28-S.</title>
        <authorList>
            <person name="Hunter S.S."/>
            <person name="Yano H."/>
            <person name="Loftie-Eaton W."/>
            <person name="Hughes J."/>
            <person name="De Gelder L."/>
            <person name="Stragier P."/>
            <person name="De Vos P."/>
            <person name="Settles M.L."/>
            <person name="Top E.M."/>
        </authorList>
    </citation>
    <scope>NUCLEOTIDE SEQUENCE [LARGE SCALE GENOMIC DNA]</scope>
    <source>
        <strain evidence="3">R28</strain>
    </source>
</reference>
<evidence type="ECO:0000313" key="2">
    <source>
        <dbReference type="EMBL" id="ETF07021.1"/>
    </source>
</evidence>
<evidence type="ECO:0008006" key="4">
    <source>
        <dbReference type="Google" id="ProtNLM"/>
    </source>
</evidence>
<dbReference type="EMBL" id="AYMZ01000007">
    <property type="protein sequence ID" value="ETF07021.1"/>
    <property type="molecule type" value="Genomic_DNA"/>
</dbReference>
<feature type="signal peptide" evidence="1">
    <location>
        <begin position="1"/>
        <end position="19"/>
    </location>
</feature>
<comment type="caution">
    <text evidence="2">The sequence shown here is derived from an EMBL/GenBank/DDBJ whole genome shotgun (WGS) entry which is preliminary data.</text>
</comment>
<protein>
    <recommendedName>
        <fullName evidence="4">Type VI secretion protein</fullName>
    </recommendedName>
</protein>